<accession>A0A8H4RJT0</accession>
<gene>
    <name evidence="2" type="ORF">G7Y89_g8209</name>
</gene>
<dbReference type="EMBL" id="JAAMPI010000610">
    <property type="protein sequence ID" value="KAF4629934.1"/>
    <property type="molecule type" value="Genomic_DNA"/>
</dbReference>
<feature type="compositionally biased region" description="Basic and acidic residues" evidence="1">
    <location>
        <begin position="20"/>
        <end position="35"/>
    </location>
</feature>
<feature type="region of interest" description="Disordered" evidence="1">
    <location>
        <begin position="178"/>
        <end position="211"/>
    </location>
</feature>
<reference evidence="2 3" key="1">
    <citation type="submission" date="2020-03" db="EMBL/GenBank/DDBJ databases">
        <title>Draft Genome Sequence of Cudoniella acicularis.</title>
        <authorList>
            <person name="Buettner E."/>
            <person name="Kellner H."/>
        </authorList>
    </citation>
    <scope>NUCLEOTIDE SEQUENCE [LARGE SCALE GENOMIC DNA]</scope>
    <source>
        <strain evidence="2 3">DSM 108380</strain>
    </source>
</reference>
<evidence type="ECO:0000313" key="2">
    <source>
        <dbReference type="EMBL" id="KAF4629934.1"/>
    </source>
</evidence>
<comment type="caution">
    <text evidence="2">The sequence shown here is derived from an EMBL/GenBank/DDBJ whole genome shotgun (WGS) entry which is preliminary data.</text>
</comment>
<feature type="compositionally biased region" description="Acidic residues" evidence="1">
    <location>
        <begin position="191"/>
        <end position="211"/>
    </location>
</feature>
<feature type="region of interest" description="Disordered" evidence="1">
    <location>
        <begin position="20"/>
        <end position="40"/>
    </location>
</feature>
<evidence type="ECO:0000256" key="1">
    <source>
        <dbReference type="SAM" id="MobiDB-lite"/>
    </source>
</evidence>
<sequence length="211" mass="23360">MDGVQDSTWVNLSTSIDEIERAENRPKKRGVREVNSKSTTDLKTALGSDVYAIITSPLSQREKLNPVPELSAVQIEALRALYAMIENVSRTEAGLEATLKTAVKLLSLNYTPKPKDEVDGNGFTVSGTLKEGERIAFISTNACFLPAEQSTSGLHRSTRLAGLPQIAYNEEFDEFETFLDEDKEDDKADGDNEDEDEDEENEVEDEAGEEH</sequence>
<proteinExistence type="predicted"/>
<dbReference type="Proteomes" id="UP000566819">
    <property type="component" value="Unassembled WGS sequence"/>
</dbReference>
<keyword evidence="3" id="KW-1185">Reference proteome</keyword>
<dbReference type="AlphaFoldDB" id="A0A8H4RJT0"/>
<evidence type="ECO:0000313" key="3">
    <source>
        <dbReference type="Proteomes" id="UP000566819"/>
    </source>
</evidence>
<organism evidence="2 3">
    <name type="scientific">Cudoniella acicularis</name>
    <dbReference type="NCBI Taxonomy" id="354080"/>
    <lineage>
        <taxon>Eukaryota</taxon>
        <taxon>Fungi</taxon>
        <taxon>Dikarya</taxon>
        <taxon>Ascomycota</taxon>
        <taxon>Pezizomycotina</taxon>
        <taxon>Leotiomycetes</taxon>
        <taxon>Helotiales</taxon>
        <taxon>Tricladiaceae</taxon>
        <taxon>Cudoniella</taxon>
    </lineage>
</organism>
<dbReference type="OrthoDB" id="5423175at2759"/>
<name>A0A8H4RJT0_9HELO</name>
<protein>
    <submittedName>
        <fullName evidence="2">Uncharacterized protein</fullName>
    </submittedName>
</protein>